<name>A0A1J5EF65_9BACT</name>
<proteinExistence type="inferred from homology"/>
<dbReference type="EC" id="4.2.1.33" evidence="3"/>
<organism evidence="5 6">
    <name type="scientific">Candidatus Desantisbacteria bacterium CG2_30_40_21</name>
    <dbReference type="NCBI Taxonomy" id="1817895"/>
    <lineage>
        <taxon>Bacteria</taxon>
        <taxon>Candidatus Desantisiibacteriota</taxon>
    </lineage>
</organism>
<comment type="caution">
    <text evidence="5">The sequence shown here is derived from an EMBL/GenBank/DDBJ whole genome shotgun (WGS) entry which is preliminary data.</text>
</comment>
<dbReference type="UniPathway" id="UPA00048">
    <property type="reaction ID" value="UER00071"/>
</dbReference>
<evidence type="ECO:0000259" key="4">
    <source>
        <dbReference type="Pfam" id="PF00694"/>
    </source>
</evidence>
<keyword evidence="3" id="KW-0100">Branched-chain amino acid biosynthesis</keyword>
<dbReference type="InterPro" id="IPR011827">
    <property type="entry name" value="LeuD_type2/HacB/DmdB"/>
</dbReference>
<dbReference type="InterPro" id="IPR015928">
    <property type="entry name" value="Aconitase/3IPM_dehydase_swvl"/>
</dbReference>
<comment type="similarity">
    <text evidence="1 3">Belongs to the LeuD family. LeuD type 2 subfamily.</text>
</comment>
<dbReference type="Pfam" id="PF00694">
    <property type="entry name" value="Aconitase_C"/>
    <property type="match status" value="1"/>
</dbReference>
<dbReference type="NCBIfam" id="TIGR02087">
    <property type="entry name" value="LEUD_arch"/>
    <property type="match status" value="1"/>
</dbReference>
<dbReference type="PANTHER" id="PTHR43345">
    <property type="entry name" value="3-ISOPROPYLMALATE DEHYDRATASE SMALL SUBUNIT 2-RELATED-RELATED"/>
    <property type="match status" value="1"/>
</dbReference>
<accession>A0A1J5EF65</accession>
<comment type="function">
    <text evidence="3">Catalyzes the isomerization between 2-isopropylmalate and 3-isopropylmalate, via the formation of 2-isopropylmaleate.</text>
</comment>
<dbReference type="STRING" id="1817895.AUJ95_03495"/>
<dbReference type="GO" id="GO:0003861">
    <property type="term" value="F:3-isopropylmalate dehydratase activity"/>
    <property type="evidence" value="ECO:0007669"/>
    <property type="project" value="UniProtKB-UniRule"/>
</dbReference>
<comment type="catalytic activity">
    <reaction evidence="3">
        <text>(2R,3S)-3-isopropylmalate = (2S)-2-isopropylmalate</text>
        <dbReference type="Rhea" id="RHEA:32287"/>
        <dbReference type="ChEBI" id="CHEBI:1178"/>
        <dbReference type="ChEBI" id="CHEBI:35121"/>
        <dbReference type="EC" id="4.2.1.33"/>
    </reaction>
</comment>
<dbReference type="Proteomes" id="UP000183085">
    <property type="component" value="Unassembled WGS sequence"/>
</dbReference>
<reference evidence="5 6" key="1">
    <citation type="journal article" date="2016" name="Environ. Microbiol.">
        <title>Genomic resolution of a cold subsurface aquifer community provides metabolic insights for novel microbes adapted to high CO concentrations.</title>
        <authorList>
            <person name="Probst A.J."/>
            <person name="Castelle C.J."/>
            <person name="Singh A."/>
            <person name="Brown C.T."/>
            <person name="Anantharaman K."/>
            <person name="Sharon I."/>
            <person name="Hug L.A."/>
            <person name="Burstein D."/>
            <person name="Emerson J.B."/>
            <person name="Thomas B.C."/>
            <person name="Banfield J.F."/>
        </authorList>
    </citation>
    <scope>NUCLEOTIDE SEQUENCE [LARGE SCALE GENOMIC DNA]</scope>
    <source>
        <strain evidence="5">CG2_30_40_21</strain>
    </source>
</reference>
<evidence type="ECO:0000256" key="2">
    <source>
        <dbReference type="ARBA" id="ARBA00023239"/>
    </source>
</evidence>
<comment type="pathway">
    <text evidence="3">Amino-acid biosynthesis; L-leucine biosynthesis; L-leucine from 3-methyl-2-oxobutanoate: step 2/4.</text>
</comment>
<evidence type="ECO:0000256" key="1">
    <source>
        <dbReference type="ARBA" id="ARBA00009869"/>
    </source>
</evidence>
<dbReference type="AlphaFoldDB" id="A0A1J5EF65"/>
<keyword evidence="3" id="KW-0432">Leucine biosynthesis</keyword>
<evidence type="ECO:0000313" key="6">
    <source>
        <dbReference type="Proteomes" id="UP000183085"/>
    </source>
</evidence>
<dbReference type="CDD" id="cd01577">
    <property type="entry name" value="IPMI_Swivel"/>
    <property type="match status" value="1"/>
</dbReference>
<evidence type="ECO:0000313" key="5">
    <source>
        <dbReference type="EMBL" id="OIP41328.1"/>
    </source>
</evidence>
<dbReference type="EMBL" id="MNYI01000087">
    <property type="protein sequence ID" value="OIP41328.1"/>
    <property type="molecule type" value="Genomic_DNA"/>
</dbReference>
<keyword evidence="3" id="KW-0028">Amino-acid biosynthesis</keyword>
<dbReference type="InterPro" id="IPR050075">
    <property type="entry name" value="LeuD"/>
</dbReference>
<dbReference type="PANTHER" id="PTHR43345:SF2">
    <property type="entry name" value="3-ISOPROPYLMALATE DEHYDRATASE SMALL SUBUNIT 1"/>
    <property type="match status" value="1"/>
</dbReference>
<dbReference type="HAMAP" id="MF_01032">
    <property type="entry name" value="LeuD_type2"/>
    <property type="match status" value="1"/>
</dbReference>
<feature type="domain" description="Aconitase A/isopropylmalate dehydratase small subunit swivel" evidence="4">
    <location>
        <begin position="44"/>
        <end position="100"/>
    </location>
</feature>
<comment type="subunit">
    <text evidence="3">Heterodimer of LeuC and LeuD.</text>
</comment>
<dbReference type="InterPro" id="IPR033940">
    <property type="entry name" value="IPMI_Swivel"/>
</dbReference>
<keyword evidence="2 3" id="KW-0456">Lyase</keyword>
<dbReference type="InterPro" id="IPR000573">
    <property type="entry name" value="AconitaseA/IPMdHydase_ssu_swvl"/>
</dbReference>
<dbReference type="Gene3D" id="3.20.19.10">
    <property type="entry name" value="Aconitase, domain 4"/>
    <property type="match status" value="1"/>
</dbReference>
<dbReference type="SUPFAM" id="SSF52016">
    <property type="entry name" value="LeuD/IlvD-like"/>
    <property type="match status" value="1"/>
</dbReference>
<dbReference type="GO" id="GO:0009098">
    <property type="term" value="P:L-leucine biosynthetic process"/>
    <property type="evidence" value="ECO:0007669"/>
    <property type="project" value="UniProtKB-UniRule"/>
</dbReference>
<protein>
    <recommendedName>
        <fullName evidence="3">3-isopropylmalate dehydratase small subunit</fullName>
        <ecNumber evidence="3">4.2.1.33</ecNumber>
    </recommendedName>
    <alternativeName>
        <fullName evidence="3">Alpha-IPM isomerase</fullName>
        <shortName evidence="3">IPMI</shortName>
    </alternativeName>
    <alternativeName>
        <fullName evidence="3">Isopropylmalate isomerase</fullName>
    </alternativeName>
</protein>
<sequence>MVIKGKIHMFGDNVNTDDIIPAVYLDTTNPVELAKHCMVGIDSTFPDKVASGEIMVANKNFGCGSSREHAPIAIKACGIACVIASSFARIFYRNAINIGLPIIVCPEAVEETKDEDVLEVDTTCGRIKNITTGKIYATAPFPEFMQRLISAGGLMEYVREKQDMAADVN</sequence>
<gene>
    <name evidence="3 5" type="primary">leuD</name>
    <name evidence="5" type="ORF">AUJ95_03495</name>
</gene>
<evidence type="ECO:0000256" key="3">
    <source>
        <dbReference type="HAMAP-Rule" id="MF_01032"/>
    </source>
</evidence>
<dbReference type="FunFam" id="3.20.19.10:FF:000007">
    <property type="entry name" value="Isopropylmalate/citramalate isomerase small subunit"/>
    <property type="match status" value="1"/>
</dbReference>